<name>A0A316DGX7_9FLAO</name>
<dbReference type="OrthoDB" id="1444923at2"/>
<dbReference type="RefSeq" id="WP_146192594.1">
    <property type="nucleotide sequence ID" value="NZ_QGGP01000011.1"/>
</dbReference>
<protein>
    <submittedName>
        <fullName evidence="1">Uncharacterized protein</fullName>
    </submittedName>
</protein>
<accession>A0A316DGX7</accession>
<reference evidence="1 2" key="1">
    <citation type="submission" date="2018-05" db="EMBL/GenBank/DDBJ databases">
        <title>Genomic Encyclopedia of Archaeal and Bacterial Type Strains, Phase II (KMG-II): from individual species to whole genera.</title>
        <authorList>
            <person name="Goeker M."/>
        </authorList>
    </citation>
    <scope>NUCLEOTIDE SEQUENCE [LARGE SCALE GENOMIC DNA]</scope>
    <source>
        <strain evidence="1 2">DSM 22637</strain>
    </source>
</reference>
<dbReference type="Proteomes" id="UP000245430">
    <property type="component" value="Unassembled WGS sequence"/>
</dbReference>
<organism evidence="1 2">
    <name type="scientific">Xanthomarina spongicola</name>
    <dbReference type="NCBI Taxonomy" id="570520"/>
    <lineage>
        <taxon>Bacteria</taxon>
        <taxon>Pseudomonadati</taxon>
        <taxon>Bacteroidota</taxon>
        <taxon>Flavobacteriia</taxon>
        <taxon>Flavobacteriales</taxon>
        <taxon>Flavobacteriaceae</taxon>
        <taxon>Xanthomarina</taxon>
    </lineage>
</organism>
<dbReference type="EMBL" id="QGGP01000011">
    <property type="protein sequence ID" value="PWK17135.1"/>
    <property type="molecule type" value="Genomic_DNA"/>
</dbReference>
<keyword evidence="2" id="KW-1185">Reference proteome</keyword>
<gene>
    <name evidence="1" type="ORF">LX78_02876</name>
</gene>
<comment type="caution">
    <text evidence="1">The sequence shown here is derived from an EMBL/GenBank/DDBJ whole genome shotgun (WGS) entry which is preliminary data.</text>
</comment>
<evidence type="ECO:0000313" key="1">
    <source>
        <dbReference type="EMBL" id="PWK17135.1"/>
    </source>
</evidence>
<evidence type="ECO:0000313" key="2">
    <source>
        <dbReference type="Proteomes" id="UP000245430"/>
    </source>
</evidence>
<proteinExistence type="predicted"/>
<sequence length="203" mass="23794">MNYSKSLIIFFIIICSVPKNVLGQDSNKDVKYADAKGVYISEKKFNECLKAGYPTKTIEEDGITIHFLSQNFIVDKLTQTENEQVRLIIDKIVGKDIDRNKAISIHLYKKNDKKLQHDIKYKRYWRWIKKNPNRIEAFLIGDKNSGITPNPEKHVYIDSYNFFYNTFFNNSELDYNHIIFKPDGTYKLYHGNYDNLGVIDGAF</sequence>
<dbReference type="AlphaFoldDB" id="A0A316DGX7"/>